<keyword evidence="2" id="KW-1185">Reference proteome</keyword>
<evidence type="ECO:0000313" key="1">
    <source>
        <dbReference type="EMBL" id="MFC3181331.1"/>
    </source>
</evidence>
<comment type="caution">
    <text evidence="1">The sequence shown here is derived from an EMBL/GenBank/DDBJ whole genome shotgun (WGS) entry which is preliminary data.</text>
</comment>
<dbReference type="Proteomes" id="UP001595547">
    <property type="component" value="Unassembled WGS sequence"/>
</dbReference>
<dbReference type="EMBL" id="JBHRTO010000001">
    <property type="protein sequence ID" value="MFC3181331.1"/>
    <property type="molecule type" value="Genomic_DNA"/>
</dbReference>
<sequence length="49" mass="5347">MKIENTRNLPSVHDSLHIKAPIAANALDFAAKRTVPTPKKICTESGTFL</sequence>
<protein>
    <submittedName>
        <fullName evidence="1">Uncharacterized protein</fullName>
    </submittedName>
</protein>
<reference evidence="2" key="1">
    <citation type="journal article" date="2019" name="Int. J. Syst. Evol. Microbiol.">
        <title>The Global Catalogue of Microorganisms (GCM) 10K type strain sequencing project: providing services to taxonomists for standard genome sequencing and annotation.</title>
        <authorList>
            <consortium name="The Broad Institute Genomics Platform"/>
            <consortium name="The Broad Institute Genome Sequencing Center for Infectious Disease"/>
            <person name="Wu L."/>
            <person name="Ma J."/>
        </authorList>
    </citation>
    <scope>NUCLEOTIDE SEQUENCE [LARGE SCALE GENOMIC DNA]</scope>
    <source>
        <strain evidence="2">KCTC 52039</strain>
    </source>
</reference>
<proteinExistence type="predicted"/>
<name>A0ABV7J118_9RHOB</name>
<evidence type="ECO:0000313" key="2">
    <source>
        <dbReference type="Proteomes" id="UP001595547"/>
    </source>
</evidence>
<dbReference type="RefSeq" id="WP_380072937.1">
    <property type="nucleotide sequence ID" value="NZ_JBHRTO010000001.1"/>
</dbReference>
<accession>A0ABV7J118</accession>
<organism evidence="1 2">
    <name type="scientific">Cypionkella sinensis</name>
    <dbReference type="NCBI Taxonomy" id="1756043"/>
    <lineage>
        <taxon>Bacteria</taxon>
        <taxon>Pseudomonadati</taxon>
        <taxon>Pseudomonadota</taxon>
        <taxon>Alphaproteobacteria</taxon>
        <taxon>Rhodobacterales</taxon>
        <taxon>Paracoccaceae</taxon>
        <taxon>Cypionkella</taxon>
    </lineage>
</organism>
<gene>
    <name evidence="1" type="ORF">ACFOGH_10065</name>
</gene>